<accession>A0A2U2HIT3</accession>
<reference evidence="3 4" key="1">
    <citation type="submission" date="2018-04" db="EMBL/GenBank/DDBJ databases">
        <title>Massilia violaceinigra sp. nov., a novel purple-pigmented bacterium isolated from Tianshan glacier, Xinjiang, China.</title>
        <authorList>
            <person name="Wang H."/>
        </authorList>
    </citation>
    <scope>NUCLEOTIDE SEQUENCE [LARGE SCALE GENOMIC DNA]</scope>
    <source>
        <strain evidence="3 4">B448-2</strain>
    </source>
</reference>
<proteinExistence type="predicted"/>
<evidence type="ECO:0000313" key="4">
    <source>
        <dbReference type="Proteomes" id="UP000241421"/>
    </source>
</evidence>
<evidence type="ECO:0000259" key="2">
    <source>
        <dbReference type="Pfam" id="PF01569"/>
    </source>
</evidence>
<feature type="transmembrane region" description="Helical" evidence="1">
    <location>
        <begin position="51"/>
        <end position="73"/>
    </location>
</feature>
<dbReference type="InterPro" id="IPR036938">
    <property type="entry name" value="PAP2/HPO_sf"/>
</dbReference>
<gene>
    <name evidence="3" type="ORF">C7C56_015985</name>
</gene>
<evidence type="ECO:0000313" key="3">
    <source>
        <dbReference type="EMBL" id="PWF46670.1"/>
    </source>
</evidence>
<feature type="domain" description="Phosphatidic acid phosphatase type 2/haloperoxidase" evidence="2">
    <location>
        <begin position="90"/>
        <end position="218"/>
    </location>
</feature>
<dbReference type="AlphaFoldDB" id="A0A2U2HIT3"/>
<keyword evidence="4" id="KW-1185">Reference proteome</keyword>
<comment type="caution">
    <text evidence="3">The sequence shown here is derived from an EMBL/GenBank/DDBJ whole genome shotgun (WGS) entry which is preliminary data.</text>
</comment>
<dbReference type="CDD" id="cd03396">
    <property type="entry name" value="PAP2_like_6"/>
    <property type="match status" value="1"/>
</dbReference>
<dbReference type="InterPro" id="IPR000326">
    <property type="entry name" value="PAP2/HPO"/>
</dbReference>
<dbReference type="EMBL" id="PXWF02000243">
    <property type="protein sequence ID" value="PWF46670.1"/>
    <property type="molecule type" value="Genomic_DNA"/>
</dbReference>
<feature type="transmembrane region" description="Helical" evidence="1">
    <location>
        <begin position="144"/>
        <end position="161"/>
    </location>
</feature>
<organism evidence="3 4">
    <name type="scientific">Massilia glaciei</name>
    <dbReference type="NCBI Taxonomy" id="1524097"/>
    <lineage>
        <taxon>Bacteria</taxon>
        <taxon>Pseudomonadati</taxon>
        <taxon>Pseudomonadota</taxon>
        <taxon>Betaproteobacteria</taxon>
        <taxon>Burkholderiales</taxon>
        <taxon>Oxalobacteraceae</taxon>
        <taxon>Telluria group</taxon>
        <taxon>Massilia</taxon>
    </lineage>
</organism>
<protein>
    <submittedName>
        <fullName evidence="3">PAP2 family protein</fullName>
    </submittedName>
</protein>
<dbReference type="SUPFAM" id="SSF48317">
    <property type="entry name" value="Acid phosphatase/Vanadium-dependent haloperoxidase"/>
    <property type="match status" value="1"/>
</dbReference>
<sequence length="242" mass="26681">MLLLCLSPLVLIGLDAFTNIDLMLADAMFDPAGRAFPWRHTWLAERFGHDLLKLLFTGLGVLAIVLAVALEALAARKRWRPWWRLRMRVVALSAVLVPLAIGALKRASASHCPWDPRRYGGAESYVRLLDALPPGAQAGHCMPAGHASTALWMVSLCVVLLPHRPRAALSMAGAMLMPGIALGWLQQMRGAHFLTHTLWSVWIACAIASLLYALVVRREERGAVPLETAPRLRPCLPLKKRD</sequence>
<dbReference type="OrthoDB" id="7348799at2"/>
<keyword evidence="1" id="KW-0472">Membrane</keyword>
<keyword evidence="1" id="KW-1133">Transmembrane helix</keyword>
<dbReference type="Pfam" id="PF01569">
    <property type="entry name" value="PAP2"/>
    <property type="match status" value="1"/>
</dbReference>
<dbReference type="Proteomes" id="UP000241421">
    <property type="component" value="Unassembled WGS sequence"/>
</dbReference>
<keyword evidence="1" id="KW-0812">Transmembrane</keyword>
<feature type="transmembrane region" description="Helical" evidence="1">
    <location>
        <begin position="85"/>
        <end position="104"/>
    </location>
</feature>
<evidence type="ECO:0000256" key="1">
    <source>
        <dbReference type="SAM" id="Phobius"/>
    </source>
</evidence>
<name>A0A2U2HIT3_9BURK</name>
<feature type="transmembrane region" description="Helical" evidence="1">
    <location>
        <begin position="197"/>
        <end position="216"/>
    </location>
</feature>
<feature type="transmembrane region" description="Helical" evidence="1">
    <location>
        <begin position="168"/>
        <end position="185"/>
    </location>
</feature>